<dbReference type="eggNOG" id="COG3942">
    <property type="taxonomic scope" value="Bacteria"/>
</dbReference>
<dbReference type="InterPro" id="IPR041219">
    <property type="entry name" value="Phage_lysozyme2"/>
</dbReference>
<dbReference type="AlphaFoldDB" id="Q8DW78"/>
<dbReference type="Gene3D" id="3.90.1720.10">
    <property type="entry name" value="endopeptidase domain like (from Nostoc punctiforme)"/>
    <property type="match status" value="1"/>
</dbReference>
<dbReference type="InterPro" id="IPR007921">
    <property type="entry name" value="CHAP_dom"/>
</dbReference>
<dbReference type="EMBL" id="AE014133">
    <property type="protein sequence ID" value="AAN57969.1"/>
    <property type="molecule type" value="Genomic_DNA"/>
</dbReference>
<dbReference type="KEGG" id="smu:SMU_196c"/>
<dbReference type="PROSITE" id="PS50911">
    <property type="entry name" value="CHAP"/>
    <property type="match status" value="1"/>
</dbReference>
<feature type="domain" description="Peptidase C51" evidence="1">
    <location>
        <begin position="235"/>
        <end position="363"/>
    </location>
</feature>
<reference evidence="2 3" key="1">
    <citation type="journal article" date="2002" name="Proc. Natl. Acad. Sci. U.S.A.">
        <title>Genome sequence of Streptococcus mutans UA159, a cariogenic dental pathogen.</title>
        <authorList>
            <person name="Ajdic D."/>
            <person name="McShan W.M."/>
            <person name="McLaughlin R.E."/>
            <person name="Savic G."/>
            <person name="Chang J."/>
            <person name="Carson M.B."/>
            <person name="Primeaux C."/>
            <person name="Tian R."/>
            <person name="Kenton S."/>
            <person name="Jia H."/>
            <person name="Lin S."/>
            <person name="Qian Y."/>
            <person name="Li S."/>
            <person name="Zhu H."/>
            <person name="Najar F."/>
            <person name="Lai H."/>
            <person name="White J."/>
            <person name="Roe B.A."/>
            <person name="Ferretti J.J."/>
        </authorList>
    </citation>
    <scope>NUCLEOTIDE SEQUENCE [LARGE SCALE GENOMIC DNA]</scope>
    <source>
        <strain evidence="3">ATCC 700610 / UA159</strain>
    </source>
</reference>
<dbReference type="HOGENOM" id="CLU_756285_0_0_9"/>
<dbReference type="InterPro" id="IPR038765">
    <property type="entry name" value="Papain-like_cys_pep_sf"/>
</dbReference>
<evidence type="ECO:0000313" key="2">
    <source>
        <dbReference type="EMBL" id="AAN57969.1"/>
    </source>
</evidence>
<dbReference type="STRING" id="210007.SMU_196c"/>
<accession>Q8DW78</accession>
<gene>
    <name evidence="2" type="ordered locus">SMU_196c</name>
</gene>
<dbReference type="Pfam" id="PF18013">
    <property type="entry name" value="Phage_lysozyme2"/>
    <property type="match status" value="1"/>
</dbReference>
<dbReference type="SUPFAM" id="SSF54001">
    <property type="entry name" value="Cysteine proteinases"/>
    <property type="match status" value="1"/>
</dbReference>
<evidence type="ECO:0000313" key="3">
    <source>
        <dbReference type="Proteomes" id="UP000002512"/>
    </source>
</evidence>
<protein>
    <submittedName>
        <fullName evidence="2">Transfer protein</fullName>
    </submittedName>
</protein>
<organism evidence="2 3">
    <name type="scientific">Streptococcus mutans serotype c (strain ATCC 700610 / UA159)</name>
    <dbReference type="NCBI Taxonomy" id="210007"/>
    <lineage>
        <taxon>Bacteria</taxon>
        <taxon>Bacillati</taxon>
        <taxon>Bacillota</taxon>
        <taxon>Bacilli</taxon>
        <taxon>Lactobacillales</taxon>
        <taxon>Streptococcaceae</taxon>
        <taxon>Streptococcus</taxon>
    </lineage>
</organism>
<dbReference type="Proteomes" id="UP000002512">
    <property type="component" value="Chromosome"/>
</dbReference>
<sequence length="365" mass="39895">MFVHTKTKKKRKWQRKVFLLLLLFLLPIVSVLAFIVLFIGGGTAESHDVEATTGGVKLSAKQFADKTKLGISEEEAKNALAFADRLMSRHHFTAQATAGVLAVGFRESGFDVKAVNNSGGVAGFFQWSGWGSSVNGDRWKVASKRELTLEVEVDLMSTELDGRYADVVKKVGSATDEKQAAKDWSQYYEGVAVSDGQTKADKIESWATTICEALKSGGTNYAKVNNTGTSSTAIPQGWENISAFDGHAYEGSENYPQGQCTWYVYNRAKQLGVSFSPYMGNGGQWYQVQGYHSSHTPKAHTALSFVNGQAGSDPTYGHVAFVEAVKDDGSILISEMNVYGQPAMTVAYRTFDAETAKQFWYVEGK</sequence>
<dbReference type="OrthoDB" id="977752at2"/>
<keyword evidence="3" id="KW-1185">Reference proteome</keyword>
<dbReference type="Gene3D" id="1.10.530.10">
    <property type="match status" value="1"/>
</dbReference>
<dbReference type="Pfam" id="PF05257">
    <property type="entry name" value="CHAP"/>
    <property type="match status" value="1"/>
</dbReference>
<name>Q8DW78_STRMU</name>
<evidence type="ECO:0000259" key="1">
    <source>
        <dbReference type="PROSITE" id="PS50911"/>
    </source>
</evidence>
<proteinExistence type="predicted"/>
<dbReference type="RefSeq" id="WP_002310786.1">
    <property type="nucleotide sequence ID" value="NC_004350.2"/>
</dbReference>
<dbReference type="eggNOG" id="COG0739">
    <property type="taxonomic scope" value="Bacteria"/>
</dbReference>
<dbReference type="PATRIC" id="fig|210007.7.peg.168"/>